<dbReference type="InterPro" id="IPR008271">
    <property type="entry name" value="Ser/Thr_kinase_AS"/>
</dbReference>
<dbReference type="InterPro" id="IPR037215">
    <property type="entry name" value="GUN4-like_sf"/>
</dbReference>
<dbReference type="InterPro" id="IPR000719">
    <property type="entry name" value="Prot_kinase_dom"/>
</dbReference>
<dbReference type="InterPro" id="IPR008629">
    <property type="entry name" value="GUN4-like"/>
</dbReference>
<gene>
    <name evidence="2" type="ORF">PI95_017995</name>
</gene>
<dbReference type="Gene3D" id="1.10.510.10">
    <property type="entry name" value="Transferase(Phosphotransferase) domain 1"/>
    <property type="match status" value="1"/>
</dbReference>
<dbReference type="GO" id="GO:0005524">
    <property type="term" value="F:ATP binding"/>
    <property type="evidence" value="ECO:0007669"/>
    <property type="project" value="InterPro"/>
</dbReference>
<dbReference type="SUPFAM" id="SSF140869">
    <property type="entry name" value="GUN4-like"/>
    <property type="match status" value="1"/>
</dbReference>
<dbReference type="Gene3D" id="1.10.10.1770">
    <property type="entry name" value="Gun4-like"/>
    <property type="match status" value="1"/>
</dbReference>
<dbReference type="RefSeq" id="WP_063842323.1">
    <property type="nucleotide sequence ID" value="NZ_JTCM02000041.1"/>
</dbReference>
<dbReference type="Gene3D" id="1.25.40.620">
    <property type="match status" value="1"/>
</dbReference>
<accession>A0A846HCS9</accession>
<name>A0A846HCS9_9CYAN</name>
<evidence type="ECO:0000313" key="3">
    <source>
        <dbReference type="Proteomes" id="UP000031549"/>
    </source>
</evidence>
<dbReference type="EMBL" id="JTCM02000041">
    <property type="protein sequence ID" value="NEU74400.1"/>
    <property type="molecule type" value="Genomic_DNA"/>
</dbReference>
<keyword evidence="3" id="KW-1185">Reference proteome</keyword>
<dbReference type="InterPro" id="IPR011009">
    <property type="entry name" value="Kinase-like_dom_sf"/>
</dbReference>
<evidence type="ECO:0000259" key="1">
    <source>
        <dbReference type="PROSITE" id="PS50011"/>
    </source>
</evidence>
<sequence>MQLWTPNQPLQNKRFIIKQVLASGGFGVTYSAQEKQTGKIFVIKTLNQQQQTQVDFQQRQVKFVNEALRLAQCSHPHIVKVHEVIQEDELWGIVMEYIDGLSLEVYVDERGQLPENEALRYIDQVGKALEYVHQQGFLHRDIKPNNILLRRDTQEAVLIDFGLAREFIIGQIKSMTNARTEGYAPIEQYERRGNGTYTDVYALAATLYTLLTGVVPIPAAFRKYAQLPQPLQHNDKISNFVNDAIVKGMALEPQERSQTIREFRELLGIATIELSDKIQPTQLDILPSNVDFAQLEDLLKAKQWKQADRQTYLVMLQAVDRHKQGWMKAQELSNFPCAVLRKIDQLWKVYSDGKFGLSIQQQIWRKINSSSVNLDIATFCEFGNCVGWRKNDKWLKYDNFTFSLESQKGHLPSFGYGVQRWDEWQSSCWHLFPRINNCL</sequence>
<keyword evidence="2" id="KW-0808">Transferase</keyword>
<dbReference type="AlphaFoldDB" id="A0A846HCS9"/>
<dbReference type="CDD" id="cd16383">
    <property type="entry name" value="GUN4"/>
    <property type="match status" value="1"/>
</dbReference>
<comment type="caution">
    <text evidence="2">The sequence shown here is derived from an EMBL/GenBank/DDBJ whole genome shotgun (WGS) entry which is preliminary data.</text>
</comment>
<dbReference type="SMART" id="SM00220">
    <property type="entry name" value="S_TKc"/>
    <property type="match status" value="1"/>
</dbReference>
<dbReference type="Pfam" id="PF05419">
    <property type="entry name" value="GUN4"/>
    <property type="match status" value="1"/>
</dbReference>
<dbReference type="Gene3D" id="3.30.200.20">
    <property type="entry name" value="Phosphorylase Kinase, domain 1"/>
    <property type="match status" value="1"/>
</dbReference>
<proteinExistence type="predicted"/>
<protein>
    <submittedName>
        <fullName evidence="2">Protein kinase</fullName>
    </submittedName>
</protein>
<dbReference type="PANTHER" id="PTHR24347">
    <property type="entry name" value="SERINE/THREONINE-PROTEIN KINASE"/>
    <property type="match status" value="1"/>
</dbReference>
<dbReference type="SUPFAM" id="SSF56112">
    <property type="entry name" value="Protein kinase-like (PK-like)"/>
    <property type="match status" value="1"/>
</dbReference>
<dbReference type="CDD" id="cd14014">
    <property type="entry name" value="STKc_PknB_like"/>
    <property type="match status" value="1"/>
</dbReference>
<dbReference type="Pfam" id="PF00069">
    <property type="entry name" value="Pkinase"/>
    <property type="match status" value="1"/>
</dbReference>
<keyword evidence="2" id="KW-0418">Kinase</keyword>
<dbReference type="GO" id="GO:0004672">
    <property type="term" value="F:protein kinase activity"/>
    <property type="evidence" value="ECO:0007669"/>
    <property type="project" value="InterPro"/>
</dbReference>
<dbReference type="PROSITE" id="PS00108">
    <property type="entry name" value="PROTEIN_KINASE_ST"/>
    <property type="match status" value="1"/>
</dbReference>
<dbReference type="PROSITE" id="PS50011">
    <property type="entry name" value="PROTEIN_KINASE_DOM"/>
    <property type="match status" value="1"/>
</dbReference>
<organism evidence="2 3">
    <name type="scientific">Hassallia byssoidea VB512170</name>
    <dbReference type="NCBI Taxonomy" id="1304833"/>
    <lineage>
        <taxon>Bacteria</taxon>
        <taxon>Bacillati</taxon>
        <taxon>Cyanobacteriota</taxon>
        <taxon>Cyanophyceae</taxon>
        <taxon>Nostocales</taxon>
        <taxon>Tolypothrichaceae</taxon>
        <taxon>Hassallia</taxon>
    </lineage>
</organism>
<evidence type="ECO:0000313" key="2">
    <source>
        <dbReference type="EMBL" id="NEU74400.1"/>
    </source>
</evidence>
<feature type="domain" description="Protein kinase" evidence="1">
    <location>
        <begin position="15"/>
        <end position="267"/>
    </location>
</feature>
<dbReference type="Proteomes" id="UP000031549">
    <property type="component" value="Unassembled WGS sequence"/>
</dbReference>
<reference evidence="2 3" key="1">
    <citation type="journal article" date="2015" name="Genome Announc.">
        <title>Draft Genome Sequence of Cyanobacterium Hassallia byssoidea Strain VB512170, Isolated from Monuments in India.</title>
        <authorList>
            <person name="Singh D."/>
            <person name="Chandrababunaidu M.M."/>
            <person name="Panda A."/>
            <person name="Sen D."/>
            <person name="Bhattacharyya S."/>
            <person name="Adhikary S.P."/>
            <person name="Tripathy S."/>
        </authorList>
    </citation>
    <scope>NUCLEOTIDE SEQUENCE [LARGE SCALE GENOMIC DNA]</scope>
    <source>
        <strain evidence="2 3">VB512170</strain>
    </source>
</reference>